<dbReference type="AlphaFoldDB" id="A0A443SRG7"/>
<dbReference type="VEuPathDB" id="VectorBase:LDEU001940"/>
<name>A0A443SRG7_9ACAR</name>
<protein>
    <submittedName>
        <fullName evidence="4">TBC1 domain family member 20-like protein</fullName>
    </submittedName>
</protein>
<evidence type="ECO:0000256" key="1">
    <source>
        <dbReference type="ARBA" id="ARBA00022468"/>
    </source>
</evidence>
<dbReference type="Proteomes" id="UP000288716">
    <property type="component" value="Unassembled WGS sequence"/>
</dbReference>
<feature type="transmembrane region" description="Helical" evidence="2">
    <location>
        <begin position="375"/>
        <end position="394"/>
    </location>
</feature>
<keyword evidence="2" id="KW-0812">Transmembrane</keyword>
<dbReference type="InterPro" id="IPR035969">
    <property type="entry name" value="Rab-GAP_TBC_sf"/>
</dbReference>
<feature type="domain" description="Rab-GAP TBC" evidence="3">
    <location>
        <begin position="89"/>
        <end position="275"/>
    </location>
</feature>
<dbReference type="InterPro" id="IPR000195">
    <property type="entry name" value="Rab-GAP-TBC_dom"/>
</dbReference>
<dbReference type="GO" id="GO:0005789">
    <property type="term" value="C:endoplasmic reticulum membrane"/>
    <property type="evidence" value="ECO:0007669"/>
    <property type="project" value="TreeGrafter"/>
</dbReference>
<keyword evidence="1" id="KW-0343">GTPase activation</keyword>
<organism evidence="4 5">
    <name type="scientific">Leptotrombidium deliense</name>
    <dbReference type="NCBI Taxonomy" id="299467"/>
    <lineage>
        <taxon>Eukaryota</taxon>
        <taxon>Metazoa</taxon>
        <taxon>Ecdysozoa</taxon>
        <taxon>Arthropoda</taxon>
        <taxon>Chelicerata</taxon>
        <taxon>Arachnida</taxon>
        <taxon>Acari</taxon>
        <taxon>Acariformes</taxon>
        <taxon>Trombidiformes</taxon>
        <taxon>Prostigmata</taxon>
        <taxon>Anystina</taxon>
        <taxon>Parasitengona</taxon>
        <taxon>Trombiculoidea</taxon>
        <taxon>Trombiculidae</taxon>
        <taxon>Leptotrombidium</taxon>
    </lineage>
</organism>
<dbReference type="Pfam" id="PF00566">
    <property type="entry name" value="RabGAP-TBC"/>
    <property type="match status" value="1"/>
</dbReference>
<keyword evidence="2" id="KW-1133">Transmembrane helix</keyword>
<accession>A0A443SRG7</accession>
<dbReference type="GO" id="GO:0006888">
    <property type="term" value="P:endoplasmic reticulum to Golgi vesicle-mediated transport"/>
    <property type="evidence" value="ECO:0007669"/>
    <property type="project" value="TreeGrafter"/>
</dbReference>
<gene>
    <name evidence="4" type="ORF">B4U80_01986</name>
</gene>
<proteinExistence type="predicted"/>
<dbReference type="Gene3D" id="1.10.8.1310">
    <property type="match status" value="1"/>
</dbReference>
<reference evidence="4 5" key="1">
    <citation type="journal article" date="2018" name="Gigascience">
        <title>Genomes of trombidid mites reveal novel predicted allergens and laterally-transferred genes associated with secondary metabolism.</title>
        <authorList>
            <person name="Dong X."/>
            <person name="Chaisiri K."/>
            <person name="Xia D."/>
            <person name="Armstrong S.D."/>
            <person name="Fang Y."/>
            <person name="Donnelly M.J."/>
            <person name="Kadowaki T."/>
            <person name="McGarry J.W."/>
            <person name="Darby A.C."/>
            <person name="Makepeace B.L."/>
        </authorList>
    </citation>
    <scope>NUCLEOTIDE SEQUENCE [LARGE SCALE GENOMIC DNA]</scope>
    <source>
        <strain evidence="4">UoL-UT</strain>
    </source>
</reference>
<dbReference type="PANTHER" id="PTHR20913:SF7">
    <property type="entry name" value="RE60063P"/>
    <property type="match status" value="1"/>
</dbReference>
<dbReference type="GO" id="GO:0005096">
    <property type="term" value="F:GTPase activator activity"/>
    <property type="evidence" value="ECO:0007669"/>
    <property type="project" value="UniProtKB-KW"/>
</dbReference>
<evidence type="ECO:0000313" key="4">
    <source>
        <dbReference type="EMBL" id="RWS30099.1"/>
    </source>
</evidence>
<comment type="caution">
    <text evidence="4">The sequence shown here is derived from an EMBL/GenBank/DDBJ whole genome shotgun (WGS) entry which is preliminary data.</text>
</comment>
<sequence length="398" mass="46205">MSLSVNECETSKDSNDEFVTALSDNDETYRDIVSLDTSCNEDLFQDIESDTIVEECSSDERIKFALIVDCLLRNDVKSLRSLGKERAGFVCDRLRRMVWPKICKVDVIASSPRPDTQKMEQHPFYTQVTLDVNRSLKRFPPSIAEQHRLAMQQQLVNLIMRVLMQNPSFHYYQGYHDICITFLLVLGEETAFHVVNAISKSHLHLFMEKTMESTAHLLEVIPIIIKQENERLADFLEASGVGNIFCLSWVITWFSHVLKNYQTVGRLFDLFLVSDEYMSIYLTSSIILFKSNEIMKLNCDLATVHHYLSRTVESEESIPFEELIIEAQHLLMKYPSQYFVENHLKTKKEEQSLQKFSVFRPLMNVKNLFRKASSFGFISLAFFVVISASLFQFLRSKY</sequence>
<dbReference type="Gene3D" id="1.10.472.80">
    <property type="entry name" value="Ypt/Rab-GAP domain of gyp1p, domain 3"/>
    <property type="match status" value="1"/>
</dbReference>
<dbReference type="SMART" id="SM00164">
    <property type="entry name" value="TBC"/>
    <property type="match status" value="1"/>
</dbReference>
<dbReference type="SUPFAM" id="SSF47923">
    <property type="entry name" value="Ypt/Rab-GAP domain of gyp1p"/>
    <property type="match status" value="2"/>
</dbReference>
<evidence type="ECO:0000256" key="2">
    <source>
        <dbReference type="SAM" id="Phobius"/>
    </source>
</evidence>
<dbReference type="PROSITE" id="PS50086">
    <property type="entry name" value="TBC_RABGAP"/>
    <property type="match status" value="1"/>
</dbReference>
<dbReference type="EMBL" id="NCKV01000644">
    <property type="protein sequence ID" value="RWS30099.1"/>
    <property type="molecule type" value="Genomic_DNA"/>
</dbReference>
<dbReference type="InterPro" id="IPR045913">
    <property type="entry name" value="TBC20/Gyp8-like"/>
</dbReference>
<dbReference type="FunFam" id="1.10.8.1310:FF:000001">
    <property type="entry name" value="TBC1 domain family, member 20"/>
    <property type="match status" value="1"/>
</dbReference>
<keyword evidence="2" id="KW-0472">Membrane</keyword>
<keyword evidence="5" id="KW-1185">Reference proteome</keyword>
<evidence type="ECO:0000313" key="5">
    <source>
        <dbReference type="Proteomes" id="UP000288716"/>
    </source>
</evidence>
<dbReference type="PANTHER" id="PTHR20913">
    <property type="entry name" value="TBC1 DOMAIN FAMILY MEMBER 20/GTPASE"/>
    <property type="match status" value="1"/>
</dbReference>
<evidence type="ECO:0000259" key="3">
    <source>
        <dbReference type="PROSITE" id="PS50086"/>
    </source>
</evidence>
<dbReference type="STRING" id="299467.A0A443SRG7"/>
<dbReference type="OrthoDB" id="206700at2759"/>